<dbReference type="Proteomes" id="UP000035489">
    <property type="component" value="Unassembled WGS sequence"/>
</dbReference>
<sequence>MADPLFYYIGKGKLSWTPTGGVKRDLGNVPELEFTPELETLPHYSSRTGSRTKDREVVVAKGGTIRIVMEEFTAANIAMMVMGTVSADTLSGGDAIDVFAVTEITGQIDFESTNDVGPKIDMTLYNVSFKPGASLSLISEEWGGMELSGETLVAPDSHPTAPGKVGKMIVVKPEGAIE</sequence>
<dbReference type="STRING" id="1225564.AA309_20220"/>
<evidence type="ECO:0000313" key="1">
    <source>
        <dbReference type="EMBL" id="KLK91423.1"/>
    </source>
</evidence>
<reference evidence="1 2" key="1">
    <citation type="submission" date="2015-05" db="EMBL/GenBank/DDBJ databases">
        <title>Draft genome sequence of Microvirga vignae strain BR3299, a novel nitrogen fixing bacteria isolated from Brazil semi-aired region.</title>
        <authorList>
            <person name="Zilli J.E."/>
            <person name="Passos S.R."/>
            <person name="Leite J."/>
            <person name="Baldani J.I."/>
            <person name="Xavier G.R."/>
            <person name="Rumjaneck N.G."/>
            <person name="Simoes-Araujo J.L."/>
        </authorList>
    </citation>
    <scope>NUCLEOTIDE SEQUENCE [LARGE SCALE GENOMIC DNA]</scope>
    <source>
        <strain evidence="1 2">BR3299</strain>
    </source>
</reference>
<name>A0A0H1R8C4_9HYPH</name>
<dbReference type="RefSeq" id="WP_047190822.1">
    <property type="nucleotide sequence ID" value="NZ_LCYG01000055.1"/>
</dbReference>
<accession>A0A0H1R8C4</accession>
<evidence type="ECO:0000313" key="2">
    <source>
        <dbReference type="Proteomes" id="UP000035489"/>
    </source>
</evidence>
<gene>
    <name evidence="1" type="ORF">AA309_20220</name>
</gene>
<keyword evidence="2" id="KW-1185">Reference proteome</keyword>
<dbReference type="AlphaFoldDB" id="A0A0H1R8C4"/>
<organism evidence="1 2">
    <name type="scientific">Microvirga vignae</name>
    <dbReference type="NCBI Taxonomy" id="1225564"/>
    <lineage>
        <taxon>Bacteria</taxon>
        <taxon>Pseudomonadati</taxon>
        <taxon>Pseudomonadota</taxon>
        <taxon>Alphaproteobacteria</taxon>
        <taxon>Hyphomicrobiales</taxon>
        <taxon>Methylobacteriaceae</taxon>
        <taxon>Microvirga</taxon>
    </lineage>
</organism>
<dbReference type="EMBL" id="LCYG01000055">
    <property type="protein sequence ID" value="KLK91423.1"/>
    <property type="molecule type" value="Genomic_DNA"/>
</dbReference>
<proteinExistence type="predicted"/>
<comment type="caution">
    <text evidence="1">The sequence shown here is derived from an EMBL/GenBank/DDBJ whole genome shotgun (WGS) entry which is preliminary data.</text>
</comment>
<protein>
    <submittedName>
        <fullName evidence="1">Uncharacterized protein</fullName>
    </submittedName>
</protein>
<dbReference type="OrthoDB" id="8081579at2"/>
<dbReference type="PATRIC" id="fig|1225564.3.peg.5359"/>